<reference evidence="2" key="1">
    <citation type="submission" date="2017-11" db="EMBL/GenBank/DDBJ databases">
        <title>The complete genome sequence of Sphingopyxis pomeranensis sp. nov. strain WS5A3p.</title>
        <authorList>
            <person name="Kaminski M.A."/>
        </authorList>
    </citation>
    <scope>NUCLEOTIDE SEQUENCE [LARGE SCALE GENOMIC DNA]</scope>
    <source>
        <strain evidence="2">WS5A3p</strain>
    </source>
</reference>
<protein>
    <submittedName>
        <fullName evidence="1">Uncharacterized protein</fullName>
    </submittedName>
</protein>
<dbReference type="AlphaFoldDB" id="A0A2S8B279"/>
<evidence type="ECO:0000313" key="2">
    <source>
        <dbReference type="Proteomes" id="UP000238954"/>
    </source>
</evidence>
<evidence type="ECO:0000313" key="1">
    <source>
        <dbReference type="EMBL" id="PQM26369.1"/>
    </source>
</evidence>
<accession>A0A2S8B279</accession>
<dbReference type="Proteomes" id="UP000238954">
    <property type="component" value="Chromosome"/>
</dbReference>
<dbReference type="EMBL" id="PHFW01000003">
    <property type="protein sequence ID" value="PQM26369.1"/>
    <property type="molecule type" value="Genomic_DNA"/>
</dbReference>
<name>A0A2S8B279_9SPHN</name>
<gene>
    <name evidence="1" type="ORF">CVO77_15085</name>
</gene>
<sequence>MGGDCNTAFKGQIDVVFDAVTNVRRRCCDPYTGPIFSVSLDGTNLFEADGTLRLLPAWDIILHGGVHEFAATWDAVFKIRRRYSDILNEEYHGWIDHFGRWCADARSGIELTDITSVIAAIIQYSETILQEGMADTNFLRSATFTMLRRQIEADPDSDRVADWLKFLVAGFAPAVAA</sequence>
<proteinExistence type="predicted"/>
<organism evidence="1 2">
    <name type="scientific">Sphingopyxis lindanitolerans</name>
    <dbReference type="NCBI Taxonomy" id="2054227"/>
    <lineage>
        <taxon>Bacteria</taxon>
        <taxon>Pseudomonadati</taxon>
        <taxon>Pseudomonadota</taxon>
        <taxon>Alphaproteobacteria</taxon>
        <taxon>Sphingomonadales</taxon>
        <taxon>Sphingomonadaceae</taxon>
        <taxon>Sphingopyxis</taxon>
    </lineage>
</organism>
<keyword evidence="2" id="KW-1185">Reference proteome</keyword>
<comment type="caution">
    <text evidence="1">The sequence shown here is derived from an EMBL/GenBank/DDBJ whole genome shotgun (WGS) entry which is preliminary data.</text>
</comment>